<dbReference type="Gene3D" id="3.40.50.1220">
    <property type="entry name" value="TPP-binding domain"/>
    <property type="match status" value="1"/>
</dbReference>
<dbReference type="GO" id="GO:0000287">
    <property type="term" value="F:magnesium ion binding"/>
    <property type="evidence" value="ECO:0007669"/>
    <property type="project" value="InterPro"/>
</dbReference>
<comment type="similarity">
    <text evidence="1">Belongs to the TPP enzyme family.</text>
</comment>
<dbReference type="Proteomes" id="UP000217994">
    <property type="component" value="Unassembled WGS sequence"/>
</dbReference>
<dbReference type="CDD" id="cd00568">
    <property type="entry name" value="TPP_enzymes"/>
    <property type="match status" value="1"/>
</dbReference>
<dbReference type="InterPro" id="IPR029035">
    <property type="entry name" value="DHS-like_NAD/FAD-binding_dom"/>
</dbReference>
<dbReference type="GO" id="GO:0005948">
    <property type="term" value="C:acetolactate synthase complex"/>
    <property type="evidence" value="ECO:0007669"/>
    <property type="project" value="TreeGrafter"/>
</dbReference>
<dbReference type="InterPro" id="IPR045229">
    <property type="entry name" value="TPP_enz"/>
</dbReference>
<dbReference type="GO" id="GO:0003984">
    <property type="term" value="F:acetolactate synthase activity"/>
    <property type="evidence" value="ECO:0007669"/>
    <property type="project" value="TreeGrafter"/>
</dbReference>
<evidence type="ECO:0000256" key="1">
    <source>
        <dbReference type="ARBA" id="ARBA00007812"/>
    </source>
</evidence>
<gene>
    <name evidence="4" type="ORF">BZL54_18980</name>
</gene>
<dbReference type="Gene3D" id="3.40.50.970">
    <property type="match status" value="1"/>
</dbReference>
<evidence type="ECO:0000313" key="5">
    <source>
        <dbReference type="Proteomes" id="UP000217994"/>
    </source>
</evidence>
<dbReference type="PANTHER" id="PTHR18968">
    <property type="entry name" value="THIAMINE PYROPHOSPHATE ENZYMES"/>
    <property type="match status" value="1"/>
</dbReference>
<name>A0A2A4FC69_9BURK</name>
<dbReference type="GO" id="GO:0009099">
    <property type="term" value="P:L-valine biosynthetic process"/>
    <property type="evidence" value="ECO:0007669"/>
    <property type="project" value="TreeGrafter"/>
</dbReference>
<dbReference type="GO" id="GO:0009097">
    <property type="term" value="P:isoleucine biosynthetic process"/>
    <property type="evidence" value="ECO:0007669"/>
    <property type="project" value="TreeGrafter"/>
</dbReference>
<dbReference type="RefSeq" id="WP_235822218.1">
    <property type="nucleotide sequence ID" value="NZ_MTZU01000056.1"/>
</dbReference>
<comment type="caution">
    <text evidence="4">The sequence shown here is derived from an EMBL/GenBank/DDBJ whole genome shotgun (WGS) entry which is preliminary data.</text>
</comment>
<dbReference type="InterPro" id="IPR012000">
    <property type="entry name" value="Thiamin_PyroP_enz_cen_dom"/>
</dbReference>
<dbReference type="GO" id="GO:0030976">
    <property type="term" value="F:thiamine pyrophosphate binding"/>
    <property type="evidence" value="ECO:0007669"/>
    <property type="project" value="InterPro"/>
</dbReference>
<dbReference type="SUPFAM" id="SSF52467">
    <property type="entry name" value="DHS-like NAD/FAD-binding domain"/>
    <property type="match status" value="1"/>
</dbReference>
<dbReference type="InterPro" id="IPR011766">
    <property type="entry name" value="TPP_enzyme_TPP-bd"/>
</dbReference>
<proteinExistence type="inferred from homology"/>
<dbReference type="AlphaFoldDB" id="A0A2A4FC69"/>
<dbReference type="Pfam" id="PF00205">
    <property type="entry name" value="TPP_enzyme_M"/>
    <property type="match status" value="1"/>
</dbReference>
<dbReference type="GO" id="GO:0050660">
    <property type="term" value="F:flavin adenine dinucleotide binding"/>
    <property type="evidence" value="ECO:0007669"/>
    <property type="project" value="TreeGrafter"/>
</dbReference>
<evidence type="ECO:0000313" key="4">
    <source>
        <dbReference type="EMBL" id="PCE30725.1"/>
    </source>
</evidence>
<dbReference type="PANTHER" id="PTHR18968:SF167">
    <property type="entry name" value="ACETOLACTATE SYNTHASE LARGE SUBUNIT ILVB2-RELATED"/>
    <property type="match status" value="1"/>
</dbReference>
<evidence type="ECO:0000259" key="2">
    <source>
        <dbReference type="Pfam" id="PF00205"/>
    </source>
</evidence>
<feature type="domain" description="Thiamine pyrophosphate enzyme TPP-binding" evidence="3">
    <location>
        <begin position="197"/>
        <end position="334"/>
    </location>
</feature>
<accession>A0A2A4FC69</accession>
<dbReference type="SUPFAM" id="SSF52518">
    <property type="entry name" value="Thiamin diphosphate-binding fold (THDP-binding)"/>
    <property type="match status" value="1"/>
</dbReference>
<dbReference type="InterPro" id="IPR029061">
    <property type="entry name" value="THDP-binding"/>
</dbReference>
<sequence>RTADEQPDPHVLDRAAAWLAGARRPLLVVGGGAIGARASLGRLAERLQTPVVSNGGGRGVLDARHPLAMSVPAGHRLWQTADVVLAVGTRLGRPYCEWGTDDALKVIRIDSDRTRMEAGFAGLAIVGDAQAAIDGLEQRLADYRAPSRAVELAAVRDAVEREFAALSPQAGFVAALRAALPDDGILVDELTQIGYACRIGYPVYAPRTYITSGYQGALGYGFAAALGAKAAQRRRAVVSINGDGGFLYTANDLATAVQHRLGVIAVVFNDNAYGNVLREQAANGYQLATALHNPDFVAYARAFGAFGQRVDTAAALADAIRDALGRDLPTVIEVPVGAMSDPWPLLRLPRTRGAGNPSRNER</sequence>
<feature type="domain" description="Thiamine pyrophosphate enzyme central" evidence="2">
    <location>
        <begin position="12"/>
        <end position="135"/>
    </location>
</feature>
<evidence type="ECO:0008006" key="6">
    <source>
        <dbReference type="Google" id="ProtNLM"/>
    </source>
</evidence>
<dbReference type="Pfam" id="PF02775">
    <property type="entry name" value="TPP_enzyme_C"/>
    <property type="match status" value="1"/>
</dbReference>
<evidence type="ECO:0000259" key="3">
    <source>
        <dbReference type="Pfam" id="PF02775"/>
    </source>
</evidence>
<dbReference type="EMBL" id="MTZU01000056">
    <property type="protein sequence ID" value="PCE30725.1"/>
    <property type="molecule type" value="Genomic_DNA"/>
</dbReference>
<protein>
    <recommendedName>
        <fullName evidence="6">Thiamine pyrophosphate-binding protein</fullName>
    </recommendedName>
</protein>
<feature type="non-terminal residue" evidence="4">
    <location>
        <position position="1"/>
    </location>
</feature>
<reference evidence="4 5" key="1">
    <citation type="submission" date="2017-01" db="EMBL/GenBank/DDBJ databases">
        <title>Whole-Genome Shotgun Sequencing of Two beta-Proteobacterial Species in Search of the Bulgecin Biosynthetic Cluster.</title>
        <authorList>
            <person name="Horsman M.E."/>
            <person name="Marous D.R."/>
            <person name="Li R."/>
            <person name="Oliver R.A."/>
            <person name="Byun B."/>
            <person name="Emrich S.J."/>
            <person name="Boggess B."/>
            <person name="Townsend C.A."/>
            <person name="Mobashery S."/>
        </authorList>
    </citation>
    <scope>NUCLEOTIDE SEQUENCE [LARGE SCALE GENOMIC DNA]</scope>
    <source>
        <strain evidence="4 5">ATCC 31433</strain>
    </source>
</reference>
<organism evidence="4 5">
    <name type="scientific">Burkholderia ubonensis subsp. mesacidophila</name>
    <dbReference type="NCBI Taxonomy" id="265293"/>
    <lineage>
        <taxon>Bacteria</taxon>
        <taxon>Pseudomonadati</taxon>
        <taxon>Pseudomonadota</taxon>
        <taxon>Betaproteobacteria</taxon>
        <taxon>Burkholderiales</taxon>
        <taxon>Burkholderiaceae</taxon>
        <taxon>Burkholderia</taxon>
        <taxon>Burkholderia cepacia complex</taxon>
    </lineage>
</organism>